<gene>
    <name evidence="2" type="ORF">ACFOMD_10115</name>
</gene>
<dbReference type="PRINTS" id="PR00081">
    <property type="entry name" value="GDHRDH"/>
</dbReference>
<dbReference type="SUPFAM" id="SSF51735">
    <property type="entry name" value="NAD(P)-binding Rossmann-fold domains"/>
    <property type="match status" value="1"/>
</dbReference>
<dbReference type="Proteomes" id="UP001595615">
    <property type="component" value="Unassembled WGS sequence"/>
</dbReference>
<dbReference type="PANTHER" id="PTHR43975:SF2">
    <property type="entry name" value="EG:BACR7A4.14 PROTEIN-RELATED"/>
    <property type="match status" value="1"/>
</dbReference>
<comment type="caution">
    <text evidence="2">The sequence shown here is derived from an EMBL/GenBank/DDBJ whole genome shotgun (WGS) entry which is preliminary data.</text>
</comment>
<reference evidence="3" key="1">
    <citation type="journal article" date="2019" name="Int. J. Syst. Evol. Microbiol.">
        <title>The Global Catalogue of Microorganisms (GCM) 10K type strain sequencing project: providing services to taxonomists for standard genome sequencing and annotation.</title>
        <authorList>
            <consortium name="The Broad Institute Genomics Platform"/>
            <consortium name="The Broad Institute Genome Sequencing Center for Infectious Disease"/>
            <person name="Wu L."/>
            <person name="Ma J."/>
        </authorList>
    </citation>
    <scope>NUCLEOTIDE SEQUENCE [LARGE SCALE GENOMIC DNA]</scope>
    <source>
        <strain evidence="3">KCTC 42644</strain>
    </source>
</reference>
<keyword evidence="3" id="KW-1185">Reference proteome</keyword>
<dbReference type="EMBL" id="JBHRXV010000009">
    <property type="protein sequence ID" value="MFC3712927.1"/>
    <property type="molecule type" value="Genomic_DNA"/>
</dbReference>
<dbReference type="InterPro" id="IPR002347">
    <property type="entry name" value="SDR_fam"/>
</dbReference>
<proteinExistence type="inferred from homology"/>
<dbReference type="InterPro" id="IPR036291">
    <property type="entry name" value="NAD(P)-bd_dom_sf"/>
</dbReference>
<accession>A0ABV7XCF1</accession>
<sequence>MADDAPSRLLAPGGRVVMISGASRGIGLAIARRLAGEGYRLSLGVRDPAAFDLSGFDAAATLVARFDAAEPETASAWVAATAERFGRIDGLINNAGILRQLDFETGDESVLDEVWAINVKAPFRLIRHALPHLSAAGNGRIINIASTDGKRYRPGVSIAYTMSKHAVVALTQAAKFAGWDQGVRATALCPGAVDTDLIASIPGVTPRADRIAPETLAETVSFLLCLPNSSSVAELVMNTRLEPSI</sequence>
<dbReference type="Gene3D" id="3.40.50.720">
    <property type="entry name" value="NAD(P)-binding Rossmann-like Domain"/>
    <property type="match status" value="1"/>
</dbReference>
<organism evidence="2 3">
    <name type="scientific">Sphingoaurantiacus capsulatus</name>
    <dbReference type="NCBI Taxonomy" id="1771310"/>
    <lineage>
        <taxon>Bacteria</taxon>
        <taxon>Pseudomonadati</taxon>
        <taxon>Pseudomonadota</taxon>
        <taxon>Alphaproteobacteria</taxon>
        <taxon>Sphingomonadales</taxon>
        <taxon>Sphingosinicellaceae</taxon>
        <taxon>Sphingoaurantiacus</taxon>
    </lineage>
</organism>
<evidence type="ECO:0000313" key="3">
    <source>
        <dbReference type="Proteomes" id="UP001595615"/>
    </source>
</evidence>
<protein>
    <submittedName>
        <fullName evidence="2">SDR family NAD(P)-dependent oxidoreductase</fullName>
    </submittedName>
</protein>
<comment type="similarity">
    <text evidence="1">Belongs to the short-chain dehydrogenases/reductases (SDR) family.</text>
</comment>
<dbReference type="RefSeq" id="WP_380860768.1">
    <property type="nucleotide sequence ID" value="NZ_JBHRXV010000009.1"/>
</dbReference>
<dbReference type="PRINTS" id="PR00080">
    <property type="entry name" value="SDRFAMILY"/>
</dbReference>
<evidence type="ECO:0000313" key="2">
    <source>
        <dbReference type="EMBL" id="MFC3712927.1"/>
    </source>
</evidence>
<dbReference type="PANTHER" id="PTHR43975">
    <property type="entry name" value="ZGC:101858"/>
    <property type="match status" value="1"/>
</dbReference>
<name>A0ABV7XCF1_9SPHN</name>
<evidence type="ECO:0000256" key="1">
    <source>
        <dbReference type="RuleBase" id="RU000363"/>
    </source>
</evidence>
<dbReference type="Pfam" id="PF00106">
    <property type="entry name" value="adh_short"/>
    <property type="match status" value="1"/>
</dbReference>